<sequence>MFVEQFIIFGLVPLQQATVEYDRACPGESDDSRDKPGTGAIGHRGDRSARRPGKHVAVAKWLPVHQVAYFAACKNVFHDA</sequence>
<evidence type="ECO:0000313" key="2">
    <source>
        <dbReference type="EMBL" id="KLU06219.1"/>
    </source>
</evidence>
<gene>
    <name evidence="2" type="ORF">RISK_001430</name>
</gene>
<comment type="caution">
    <text evidence="2">The sequence shown here is derived from an EMBL/GenBank/DDBJ whole genome shotgun (WGS) entry which is preliminary data.</text>
</comment>
<proteinExistence type="predicted"/>
<feature type="compositionally biased region" description="Basic and acidic residues" evidence="1">
    <location>
        <begin position="24"/>
        <end position="36"/>
    </location>
</feature>
<evidence type="ECO:0000313" key="3">
    <source>
        <dbReference type="Proteomes" id="UP000036367"/>
    </source>
</evidence>
<reference evidence="2" key="1">
    <citation type="submission" date="2015-05" db="EMBL/GenBank/DDBJ databases">
        <title>Permanent draft genome of Rhodopirellula islandicus K833.</title>
        <authorList>
            <person name="Kizina J."/>
            <person name="Richter M."/>
            <person name="Glockner F.O."/>
            <person name="Harder J."/>
        </authorList>
    </citation>
    <scope>NUCLEOTIDE SEQUENCE [LARGE SCALE GENOMIC DNA]</scope>
    <source>
        <strain evidence="2">K833</strain>
    </source>
</reference>
<name>A0A0J1EKY6_RHOIS</name>
<keyword evidence="3" id="KW-1185">Reference proteome</keyword>
<dbReference type="EMBL" id="LECT01000015">
    <property type="protein sequence ID" value="KLU06219.1"/>
    <property type="molecule type" value="Genomic_DNA"/>
</dbReference>
<protein>
    <submittedName>
        <fullName evidence="2">Uncharacterized protein</fullName>
    </submittedName>
</protein>
<feature type="region of interest" description="Disordered" evidence="1">
    <location>
        <begin position="24"/>
        <end position="49"/>
    </location>
</feature>
<evidence type="ECO:0000256" key="1">
    <source>
        <dbReference type="SAM" id="MobiDB-lite"/>
    </source>
</evidence>
<dbReference type="AlphaFoldDB" id="A0A0J1EKY6"/>
<dbReference type="Proteomes" id="UP000036367">
    <property type="component" value="Unassembled WGS sequence"/>
</dbReference>
<accession>A0A0J1EKY6</accession>
<organism evidence="2 3">
    <name type="scientific">Rhodopirellula islandica</name>
    <dbReference type="NCBI Taxonomy" id="595434"/>
    <lineage>
        <taxon>Bacteria</taxon>
        <taxon>Pseudomonadati</taxon>
        <taxon>Planctomycetota</taxon>
        <taxon>Planctomycetia</taxon>
        <taxon>Pirellulales</taxon>
        <taxon>Pirellulaceae</taxon>
        <taxon>Rhodopirellula</taxon>
    </lineage>
</organism>